<proteinExistence type="predicted"/>
<sequence length="90" mass="10210">MPVQAFIVLDATERAAAMLLNYADAGVNPRKIDNPLSNLLGFGTLLNMYVVPARLLNDEPYERWYEMFSDNAIHILDTDMLFLPPPPEEE</sequence>
<reference evidence="1 2" key="1">
    <citation type="submission" date="2016-01" db="EMBL/GenBank/DDBJ databases">
        <authorList>
            <person name="Regsiter A."/>
            <person name="william w."/>
        </authorList>
    </citation>
    <scope>NUCLEOTIDE SEQUENCE [LARGE SCALE GENOMIC DNA]</scope>
    <source>
        <strain evidence="1 2">CFBP 5494</strain>
    </source>
</reference>
<gene>
    <name evidence="1" type="ORF">AGR2A_Cc100245</name>
</gene>
<dbReference type="RefSeq" id="WP_080822614.1">
    <property type="nucleotide sequence ID" value="NZ_LT009718.1"/>
</dbReference>
<accession>A0A9W5F0W3</accession>
<dbReference type="AlphaFoldDB" id="A0A9W5F0W3"/>
<evidence type="ECO:0000313" key="1">
    <source>
        <dbReference type="EMBL" id="CUW85740.1"/>
    </source>
</evidence>
<keyword evidence="2" id="KW-1185">Reference proteome</keyword>
<organism evidence="1 2">
    <name type="scientific">Agrobacterium genomosp. 2 str. CFBP 5494</name>
    <dbReference type="NCBI Taxonomy" id="1183436"/>
    <lineage>
        <taxon>Bacteria</taxon>
        <taxon>Pseudomonadati</taxon>
        <taxon>Pseudomonadota</taxon>
        <taxon>Alphaproteobacteria</taxon>
        <taxon>Hyphomicrobiales</taxon>
        <taxon>Rhizobiaceae</taxon>
        <taxon>Rhizobium/Agrobacterium group</taxon>
        <taxon>Agrobacterium</taxon>
        <taxon>Agrobacterium tumefaciens complex</taxon>
    </lineage>
</organism>
<evidence type="ECO:0000313" key="2">
    <source>
        <dbReference type="Proteomes" id="UP000191933"/>
    </source>
</evidence>
<dbReference type="EMBL" id="FBVY01000002">
    <property type="protein sequence ID" value="CUW85740.1"/>
    <property type="molecule type" value="Genomic_DNA"/>
</dbReference>
<name>A0A9W5F0W3_9HYPH</name>
<comment type="caution">
    <text evidence="1">The sequence shown here is derived from an EMBL/GenBank/DDBJ whole genome shotgun (WGS) entry which is preliminary data.</text>
</comment>
<protein>
    <submittedName>
        <fullName evidence="1">Uncharacterized protein</fullName>
    </submittedName>
</protein>
<dbReference type="Proteomes" id="UP000191933">
    <property type="component" value="Unassembled WGS sequence"/>
</dbReference>